<protein>
    <submittedName>
        <fullName evidence="1">Uncharacterized protein</fullName>
    </submittedName>
</protein>
<reference evidence="1 2" key="1">
    <citation type="submission" date="2019-12" db="EMBL/GenBank/DDBJ databases">
        <title>Full genome sequence of a Bacillus safensis strain isolated from commercially available natto in Indonesia.</title>
        <authorList>
            <person name="Yoshida M."/>
            <person name="Uomi M."/>
            <person name="Waturangi D."/>
            <person name="Ekaputri J.J."/>
            <person name="Setiamarga D.H.E."/>
        </authorList>
    </citation>
    <scope>NUCLEOTIDE SEQUENCE [LARGE SCALE GENOMIC DNA]</scope>
    <source>
        <strain evidence="1 2">IDN1</strain>
    </source>
</reference>
<dbReference type="AlphaFoldDB" id="A0A5S9M5H2"/>
<dbReference type="EMBL" id="AP021906">
    <property type="protein sequence ID" value="BBP88757.1"/>
    <property type="molecule type" value="Genomic_DNA"/>
</dbReference>
<accession>A0A5S9M5H2</accession>
<sequence length="57" mass="6761">MFQRNKLKKAALKVVKGYVDDVDLERKKKKENGCMRSRSKKAALNIKYMSMQKLEKR</sequence>
<organism evidence="1 2">
    <name type="scientific">Bacillus safensis</name>
    <dbReference type="NCBI Taxonomy" id="561879"/>
    <lineage>
        <taxon>Bacteria</taxon>
        <taxon>Bacillati</taxon>
        <taxon>Bacillota</taxon>
        <taxon>Bacilli</taxon>
        <taxon>Bacillales</taxon>
        <taxon>Bacillaceae</taxon>
        <taxon>Bacillus</taxon>
    </lineage>
</organism>
<evidence type="ECO:0000313" key="1">
    <source>
        <dbReference type="EMBL" id="BBP88757.1"/>
    </source>
</evidence>
<evidence type="ECO:0000313" key="2">
    <source>
        <dbReference type="Proteomes" id="UP000464658"/>
    </source>
</evidence>
<gene>
    <name evidence="1" type="ORF">BsIDN1_23750</name>
</gene>
<proteinExistence type="predicted"/>
<name>A0A5S9M5H2_BACIA</name>
<dbReference type="Proteomes" id="UP000464658">
    <property type="component" value="Chromosome"/>
</dbReference>